<gene>
    <name evidence="1" type="ORF">COV91_04290</name>
</gene>
<accession>A0A2H0KAX1</accession>
<protein>
    <submittedName>
        <fullName evidence="1">Uncharacterized protein</fullName>
    </submittedName>
</protein>
<reference evidence="1 2" key="1">
    <citation type="submission" date="2017-09" db="EMBL/GenBank/DDBJ databases">
        <title>Depth-based differentiation of microbial function through sediment-hosted aquifers and enrichment of novel symbionts in the deep terrestrial subsurface.</title>
        <authorList>
            <person name="Probst A.J."/>
            <person name="Ladd B."/>
            <person name="Jarett J.K."/>
            <person name="Geller-Mcgrath D.E."/>
            <person name="Sieber C.M."/>
            <person name="Emerson J.B."/>
            <person name="Anantharaman K."/>
            <person name="Thomas B.C."/>
            <person name="Malmstrom R."/>
            <person name="Stieglmeier M."/>
            <person name="Klingl A."/>
            <person name="Woyke T."/>
            <person name="Ryan C.M."/>
            <person name="Banfield J.F."/>
        </authorList>
    </citation>
    <scope>NUCLEOTIDE SEQUENCE [LARGE SCALE GENOMIC DNA]</scope>
    <source>
        <strain evidence="1">CG11_big_fil_rev_8_21_14_0_20_46_11</strain>
    </source>
</reference>
<dbReference type="AlphaFoldDB" id="A0A2H0KAX1"/>
<evidence type="ECO:0000313" key="2">
    <source>
        <dbReference type="Proteomes" id="UP000229342"/>
    </source>
</evidence>
<sequence length="136" mass="15573">MKTTNSAEAKAFLEAVRQLEPVFEMGERLAELIERSEQPQVIFLHTKDGFVHPNLIVEDDKSRVVRQKDVVVAVRLQCRARGSDNFPQTFFWSVTLTTEGIVDESLRRLLGEKGAFPERIIESFVIKRIIKSCVIK</sequence>
<name>A0A2H0KAX1_9BACT</name>
<evidence type="ECO:0000313" key="1">
    <source>
        <dbReference type="EMBL" id="PIQ68408.1"/>
    </source>
</evidence>
<dbReference type="Proteomes" id="UP000229342">
    <property type="component" value="Unassembled WGS sequence"/>
</dbReference>
<dbReference type="EMBL" id="PCVG01000055">
    <property type="protein sequence ID" value="PIQ68408.1"/>
    <property type="molecule type" value="Genomic_DNA"/>
</dbReference>
<comment type="caution">
    <text evidence="1">The sequence shown here is derived from an EMBL/GenBank/DDBJ whole genome shotgun (WGS) entry which is preliminary data.</text>
</comment>
<proteinExistence type="predicted"/>
<organism evidence="1 2">
    <name type="scientific">Candidatus Taylorbacteria bacterium CG11_big_fil_rev_8_21_14_0_20_46_11</name>
    <dbReference type="NCBI Taxonomy" id="1975025"/>
    <lineage>
        <taxon>Bacteria</taxon>
        <taxon>Candidatus Tayloriibacteriota</taxon>
    </lineage>
</organism>